<dbReference type="InterPro" id="IPR023416">
    <property type="entry name" value="Transthyretin/HIU_hydrolase_d"/>
</dbReference>
<dbReference type="STRING" id="479431.Namu_0237"/>
<evidence type="ECO:0000256" key="5">
    <source>
        <dbReference type="ARBA" id="ARBA00022631"/>
    </source>
</evidence>
<dbReference type="GO" id="GO:0033971">
    <property type="term" value="F:hydroxyisourate hydrolase activity"/>
    <property type="evidence" value="ECO:0007669"/>
    <property type="project" value="UniProtKB-EC"/>
</dbReference>
<feature type="domain" description="Transthyretin/hydroxyisourate hydrolase" evidence="9">
    <location>
        <begin position="6"/>
        <end position="112"/>
    </location>
</feature>
<name>C8XJY5_NAKMY</name>
<comment type="catalytic activity">
    <reaction evidence="1 8">
        <text>5-hydroxyisourate + H2O = 5-hydroxy-2-oxo-4-ureido-2,5-dihydro-1H-imidazole-5-carboxylate + H(+)</text>
        <dbReference type="Rhea" id="RHEA:23736"/>
        <dbReference type="ChEBI" id="CHEBI:15377"/>
        <dbReference type="ChEBI" id="CHEBI:15378"/>
        <dbReference type="ChEBI" id="CHEBI:18072"/>
        <dbReference type="ChEBI" id="CHEBI:58639"/>
        <dbReference type="EC" id="3.5.2.17"/>
    </reaction>
</comment>
<gene>
    <name evidence="10" type="ordered locus">Namu_0237</name>
</gene>
<evidence type="ECO:0000256" key="7">
    <source>
        <dbReference type="PIRSR" id="PIRSR600895-51"/>
    </source>
</evidence>
<dbReference type="Proteomes" id="UP000002218">
    <property type="component" value="Chromosome"/>
</dbReference>
<reference evidence="10 11" key="2">
    <citation type="journal article" date="2010" name="Stand. Genomic Sci.">
        <title>Complete genome sequence of Nakamurella multipartita type strain (Y-104).</title>
        <authorList>
            <person name="Tice H."/>
            <person name="Mayilraj S."/>
            <person name="Sims D."/>
            <person name="Lapidus A."/>
            <person name="Nolan M."/>
            <person name="Lucas S."/>
            <person name="Glavina Del Rio T."/>
            <person name="Copeland A."/>
            <person name="Cheng J.F."/>
            <person name="Meincke L."/>
            <person name="Bruce D."/>
            <person name="Goodwin L."/>
            <person name="Pitluck S."/>
            <person name="Ivanova N."/>
            <person name="Mavromatis K."/>
            <person name="Ovchinnikova G."/>
            <person name="Pati A."/>
            <person name="Chen A."/>
            <person name="Palaniappan K."/>
            <person name="Land M."/>
            <person name="Hauser L."/>
            <person name="Chang Y.J."/>
            <person name="Jeffries C.D."/>
            <person name="Detter J.C."/>
            <person name="Brettin T."/>
            <person name="Rohde M."/>
            <person name="Goker M."/>
            <person name="Bristow J."/>
            <person name="Eisen J.A."/>
            <person name="Markowitz V."/>
            <person name="Hugenholtz P."/>
            <person name="Kyrpides N.C."/>
            <person name="Klenk H.P."/>
            <person name="Chen F."/>
        </authorList>
    </citation>
    <scope>NUCLEOTIDE SEQUENCE [LARGE SCALE GENOMIC DNA]</scope>
    <source>
        <strain evidence="11">ATCC 700099 / DSM 44233 / CIP 104796 / JCM 9543 / NBRC 105858 / Y-104</strain>
    </source>
</reference>
<evidence type="ECO:0000256" key="6">
    <source>
        <dbReference type="ARBA" id="ARBA00022801"/>
    </source>
</evidence>
<protein>
    <recommendedName>
        <fullName evidence="8">5-hydroxyisourate hydrolase</fullName>
        <shortName evidence="8">HIU hydrolase</shortName>
        <shortName evidence="8">HIUHase</shortName>
        <ecNumber evidence="8">3.5.2.17</ecNumber>
    </recommendedName>
</protein>
<reference evidence="11" key="1">
    <citation type="submission" date="2009-09" db="EMBL/GenBank/DDBJ databases">
        <title>The complete genome of Nakamurella multipartita DSM 44233.</title>
        <authorList>
            <consortium name="US DOE Joint Genome Institute (JGI-PGF)"/>
            <person name="Lucas S."/>
            <person name="Copeland A."/>
            <person name="Lapidus A."/>
            <person name="Glavina del Rio T."/>
            <person name="Dalin E."/>
            <person name="Tice H."/>
            <person name="Bruce D."/>
            <person name="Goodwin L."/>
            <person name="Pitluck S."/>
            <person name="Kyrpides N."/>
            <person name="Mavromatis K."/>
            <person name="Ivanova N."/>
            <person name="Ovchinnikova G."/>
            <person name="Sims D."/>
            <person name="Meincke L."/>
            <person name="Brettin T."/>
            <person name="Detter J.C."/>
            <person name="Han C."/>
            <person name="Larimer F."/>
            <person name="Land M."/>
            <person name="Hauser L."/>
            <person name="Markowitz V."/>
            <person name="Cheng J.-F."/>
            <person name="Hugenholtz P."/>
            <person name="Woyke T."/>
            <person name="Wu D."/>
            <person name="Klenk H.-P."/>
            <person name="Eisen J.A."/>
        </authorList>
    </citation>
    <scope>NUCLEOTIDE SEQUENCE [LARGE SCALE GENOMIC DNA]</scope>
    <source>
        <strain evidence="11">ATCC 700099 / DSM 44233 / CIP 104796 / JCM 9543 / NBRC 105858 / Y-104</strain>
    </source>
</reference>
<dbReference type="PRINTS" id="PR00189">
    <property type="entry name" value="TRNSTHYRETIN"/>
</dbReference>
<dbReference type="AlphaFoldDB" id="C8XJY5"/>
<proteinExistence type="inferred from homology"/>
<evidence type="ECO:0000313" key="10">
    <source>
        <dbReference type="EMBL" id="ACV76668.1"/>
    </source>
</evidence>
<evidence type="ECO:0000256" key="3">
    <source>
        <dbReference type="ARBA" id="ARBA00009850"/>
    </source>
</evidence>
<dbReference type="PANTHER" id="PTHR10395:SF7">
    <property type="entry name" value="5-HYDROXYISOURATE HYDROLASE"/>
    <property type="match status" value="1"/>
</dbReference>
<organism evidence="10 11">
    <name type="scientific">Nakamurella multipartita (strain ATCC 700099 / DSM 44233 / CIP 104796 / JCM 9543 / NBRC 105858 / Y-104)</name>
    <name type="common">Microsphaera multipartita</name>
    <dbReference type="NCBI Taxonomy" id="479431"/>
    <lineage>
        <taxon>Bacteria</taxon>
        <taxon>Bacillati</taxon>
        <taxon>Actinomycetota</taxon>
        <taxon>Actinomycetes</taxon>
        <taxon>Nakamurellales</taxon>
        <taxon>Nakamurellaceae</taxon>
        <taxon>Nakamurella</taxon>
    </lineage>
</organism>
<evidence type="ECO:0000256" key="4">
    <source>
        <dbReference type="ARBA" id="ARBA00011881"/>
    </source>
</evidence>
<dbReference type="InterPro" id="IPR036817">
    <property type="entry name" value="Transthyretin/HIU_hydrolase_sf"/>
</dbReference>
<evidence type="ECO:0000256" key="8">
    <source>
        <dbReference type="RuleBase" id="RU361270"/>
    </source>
</evidence>
<accession>C8XJY5</accession>
<evidence type="ECO:0000313" key="11">
    <source>
        <dbReference type="Proteomes" id="UP000002218"/>
    </source>
</evidence>
<dbReference type="eggNOG" id="COG2351">
    <property type="taxonomic scope" value="Bacteria"/>
</dbReference>
<evidence type="ECO:0000256" key="1">
    <source>
        <dbReference type="ARBA" id="ARBA00001043"/>
    </source>
</evidence>
<dbReference type="KEGG" id="nml:Namu_0237"/>
<dbReference type="RefSeq" id="WP_012814143.1">
    <property type="nucleotide sequence ID" value="NC_013235.1"/>
</dbReference>
<dbReference type="EMBL" id="CP001737">
    <property type="protein sequence ID" value="ACV76668.1"/>
    <property type="molecule type" value="Genomic_DNA"/>
</dbReference>
<keyword evidence="6 8" id="KW-0378">Hydrolase</keyword>
<feature type="binding site" evidence="7">
    <location>
        <position position="47"/>
    </location>
    <ligand>
        <name>substrate</name>
    </ligand>
</feature>
<dbReference type="InParanoid" id="C8XJY5"/>
<dbReference type="HOGENOM" id="CLU_115536_1_0_11"/>
<dbReference type="GO" id="GO:0006144">
    <property type="term" value="P:purine nucleobase metabolic process"/>
    <property type="evidence" value="ECO:0007669"/>
    <property type="project" value="UniProtKB-KW"/>
</dbReference>
<sequence length="113" mass="12340">MTIVRLSTHVLDTTVGRPAGGIPANLESLTPEGVSEVGRGRTDDDGRVFQLNATGLAPGRYRLTLETEDYFRARHGAVFYPSIAVSFELSGDRDHYHIAVLTSTYSYSTYLGS</sequence>
<comment type="subunit">
    <text evidence="4 8">Homotetramer.</text>
</comment>
<dbReference type="PANTHER" id="PTHR10395">
    <property type="entry name" value="URICASE AND TRANSTHYRETIN-RELATED"/>
    <property type="match status" value="1"/>
</dbReference>
<dbReference type="SUPFAM" id="SSF49472">
    <property type="entry name" value="Transthyretin (synonym: prealbumin)"/>
    <property type="match status" value="1"/>
</dbReference>
<dbReference type="Pfam" id="PF00576">
    <property type="entry name" value="Transthyretin"/>
    <property type="match status" value="1"/>
</dbReference>
<evidence type="ECO:0000259" key="9">
    <source>
        <dbReference type="Pfam" id="PF00576"/>
    </source>
</evidence>
<dbReference type="InterPro" id="IPR014306">
    <property type="entry name" value="Hydroxyisourate_hydrolase"/>
</dbReference>
<feature type="binding site" evidence="7">
    <location>
        <position position="110"/>
    </location>
    <ligand>
        <name>substrate</name>
    </ligand>
</feature>
<keyword evidence="5 8" id="KW-0659">Purine metabolism</keyword>
<feature type="binding site" evidence="7">
    <location>
        <position position="9"/>
    </location>
    <ligand>
        <name>substrate</name>
    </ligand>
</feature>
<dbReference type="Gene3D" id="2.60.40.180">
    <property type="entry name" value="Transthyretin/hydroxyisourate hydrolase domain"/>
    <property type="match status" value="1"/>
</dbReference>
<dbReference type="CDD" id="cd05822">
    <property type="entry name" value="TLP_HIUase"/>
    <property type="match status" value="1"/>
</dbReference>
<dbReference type="InterPro" id="IPR000895">
    <property type="entry name" value="Transthyretin/HIU_hydrolase"/>
</dbReference>
<dbReference type="NCBIfam" id="TIGR02962">
    <property type="entry name" value="hdxy_isourate"/>
    <property type="match status" value="1"/>
</dbReference>
<comment type="similarity">
    <text evidence="3 8">Belongs to the transthyretin family. 5-hydroxyisourate hydrolase subfamily.</text>
</comment>
<evidence type="ECO:0000256" key="2">
    <source>
        <dbReference type="ARBA" id="ARBA00002704"/>
    </source>
</evidence>
<dbReference type="EC" id="3.5.2.17" evidence="8"/>
<keyword evidence="11" id="KW-1185">Reference proteome</keyword>
<comment type="function">
    <text evidence="2">Catalyzes the hydrolysis of 5-hydroxyisourate (HIU) to 2-oxo-4-hydroxy-4-carboxy-5-ureidoimidazoline (OHCU).</text>
</comment>